<protein>
    <recommendedName>
        <fullName evidence="6">Peptidase M20 dimerisation domain-containing protein</fullName>
    </recommendedName>
</protein>
<name>A0A1F7ICN4_9BACT</name>
<evidence type="ECO:0000256" key="1">
    <source>
        <dbReference type="ARBA" id="ARBA00022670"/>
    </source>
</evidence>
<dbReference type="PANTHER" id="PTHR43270">
    <property type="entry name" value="BETA-ALA-HIS DIPEPTIDASE"/>
    <property type="match status" value="1"/>
</dbReference>
<dbReference type="GO" id="GO:0008233">
    <property type="term" value="F:peptidase activity"/>
    <property type="evidence" value="ECO:0007669"/>
    <property type="project" value="UniProtKB-KW"/>
</dbReference>
<dbReference type="STRING" id="1802055.A3A74_02130"/>
<evidence type="ECO:0008006" key="6">
    <source>
        <dbReference type="Google" id="ProtNLM"/>
    </source>
</evidence>
<reference evidence="4 5" key="1">
    <citation type="journal article" date="2016" name="Nat. Commun.">
        <title>Thousands of microbial genomes shed light on interconnected biogeochemical processes in an aquifer system.</title>
        <authorList>
            <person name="Anantharaman K."/>
            <person name="Brown C.T."/>
            <person name="Hug L.A."/>
            <person name="Sharon I."/>
            <person name="Castelle C.J."/>
            <person name="Probst A.J."/>
            <person name="Thomas B.C."/>
            <person name="Singh A."/>
            <person name="Wilkins M.J."/>
            <person name="Karaoz U."/>
            <person name="Brodie E.L."/>
            <person name="Williams K.H."/>
            <person name="Hubbard S.S."/>
            <person name="Banfield J.F."/>
        </authorList>
    </citation>
    <scope>NUCLEOTIDE SEQUENCE [LARGE SCALE GENOMIC DNA]</scope>
</reference>
<dbReference type="SUPFAM" id="SSF53187">
    <property type="entry name" value="Zn-dependent exopeptidases"/>
    <property type="match status" value="1"/>
</dbReference>
<proteinExistence type="predicted"/>
<evidence type="ECO:0000313" key="5">
    <source>
        <dbReference type="Proteomes" id="UP000179270"/>
    </source>
</evidence>
<dbReference type="GO" id="GO:0006508">
    <property type="term" value="P:proteolysis"/>
    <property type="evidence" value="ECO:0007669"/>
    <property type="project" value="UniProtKB-KW"/>
</dbReference>
<dbReference type="AlphaFoldDB" id="A0A1F7ICN4"/>
<comment type="caution">
    <text evidence="4">The sequence shown here is derived from an EMBL/GenBank/DDBJ whole genome shotgun (WGS) entry which is preliminary data.</text>
</comment>
<evidence type="ECO:0000256" key="3">
    <source>
        <dbReference type="ARBA" id="ARBA00022801"/>
    </source>
</evidence>
<dbReference type="EMBL" id="MGAF01000022">
    <property type="protein sequence ID" value="OGK41120.1"/>
    <property type="molecule type" value="Genomic_DNA"/>
</dbReference>
<dbReference type="PANTHER" id="PTHR43270:SF8">
    <property type="entry name" value="DI- AND TRIPEPTIDASE DUG2-RELATED"/>
    <property type="match status" value="1"/>
</dbReference>
<dbReference type="GO" id="GO:0046872">
    <property type="term" value="F:metal ion binding"/>
    <property type="evidence" value="ECO:0007669"/>
    <property type="project" value="UniProtKB-KW"/>
</dbReference>
<dbReference type="Pfam" id="PF01546">
    <property type="entry name" value="Peptidase_M20"/>
    <property type="match status" value="1"/>
</dbReference>
<dbReference type="Gene3D" id="3.40.630.10">
    <property type="entry name" value="Zn peptidases"/>
    <property type="match status" value="1"/>
</dbReference>
<keyword evidence="1" id="KW-0645">Protease</keyword>
<organism evidence="4 5">
    <name type="scientific">Candidatus Roizmanbacteria bacterium RIFCSPLOWO2_01_FULL_35_13</name>
    <dbReference type="NCBI Taxonomy" id="1802055"/>
    <lineage>
        <taxon>Bacteria</taxon>
        <taxon>Candidatus Roizmaniibacteriota</taxon>
    </lineage>
</organism>
<dbReference type="Proteomes" id="UP000179270">
    <property type="component" value="Unassembled WGS sequence"/>
</dbReference>
<evidence type="ECO:0000313" key="4">
    <source>
        <dbReference type="EMBL" id="OGK41120.1"/>
    </source>
</evidence>
<dbReference type="InterPro" id="IPR002933">
    <property type="entry name" value="Peptidase_M20"/>
</dbReference>
<dbReference type="InterPro" id="IPR051458">
    <property type="entry name" value="Cyt/Met_Dipeptidase"/>
</dbReference>
<evidence type="ECO:0000256" key="2">
    <source>
        <dbReference type="ARBA" id="ARBA00022723"/>
    </source>
</evidence>
<keyword evidence="3" id="KW-0378">Hydrolase</keyword>
<sequence>MNKVEVLKLLSDFIAIQSVSADSKRQSETLKAVGFLKSKLIELGFDVKLMKKDNFPPLIIGTYHIDADRYQYGNKKTIGIYGHYDIQPEDPVNEWKTPPFKLTVRNGKMYGRGVADNKGHVIQNLTSIKRLIEVNKLKNNIVFILEGEEEVGSENFDEEIFWKGLGALNKIYSP</sequence>
<gene>
    <name evidence="4" type="ORF">A3A74_02130</name>
</gene>
<accession>A0A1F7ICN4</accession>
<keyword evidence="2" id="KW-0479">Metal-binding</keyword>